<dbReference type="RefSeq" id="WP_317705304.1">
    <property type="nucleotide sequence ID" value="NZ_AP024714.1"/>
</dbReference>
<evidence type="ECO:0000256" key="4">
    <source>
        <dbReference type="ARBA" id="ARBA00023143"/>
    </source>
</evidence>
<evidence type="ECO:0000259" key="8">
    <source>
        <dbReference type="Pfam" id="PF06429"/>
    </source>
</evidence>
<dbReference type="GO" id="GO:0071978">
    <property type="term" value="P:bacterial-type flagellum-dependent swarming motility"/>
    <property type="evidence" value="ECO:0007669"/>
    <property type="project" value="TreeGrafter"/>
</dbReference>
<comment type="similarity">
    <text evidence="2">Belongs to the flagella basal body rod proteins family.</text>
</comment>
<comment type="subcellular location">
    <subcellularLocation>
        <location evidence="1 6">Bacterial flagellum basal body</location>
    </subcellularLocation>
</comment>
<dbReference type="NCBIfam" id="TIGR01395">
    <property type="entry name" value="FlgC"/>
    <property type="match status" value="1"/>
</dbReference>
<evidence type="ECO:0000313" key="9">
    <source>
        <dbReference type="EMBL" id="BCX82921.1"/>
    </source>
</evidence>
<dbReference type="EMBL" id="AP024714">
    <property type="protein sequence ID" value="BCX82921.1"/>
    <property type="molecule type" value="Genomic_DNA"/>
</dbReference>
<name>A0AAU9CMK7_9GAMM</name>
<evidence type="ECO:0000256" key="6">
    <source>
        <dbReference type="RuleBase" id="RU362062"/>
    </source>
</evidence>
<comment type="subunit">
    <text evidence="5 6">The basal body constitutes a major portion of the flagellar organelle and consists of four rings (L,P,S, and M) mounted on a central rod. The rod consists of about 26 subunits of FlgG in the distal portion, and FlgB, FlgC and FlgF are thought to build up the proximal portion of the rod with about 6 subunits each.</text>
</comment>
<dbReference type="PANTHER" id="PTHR30435">
    <property type="entry name" value="FLAGELLAR PROTEIN"/>
    <property type="match status" value="1"/>
</dbReference>
<dbReference type="GO" id="GO:0030694">
    <property type="term" value="C:bacterial-type flagellum basal body, rod"/>
    <property type="evidence" value="ECO:0007669"/>
    <property type="project" value="UniProtKB-UniRule"/>
</dbReference>
<dbReference type="Pfam" id="PF06429">
    <property type="entry name" value="Flg_bbr_C"/>
    <property type="match status" value="1"/>
</dbReference>
<dbReference type="Proteomes" id="UP001321825">
    <property type="component" value="Chromosome"/>
</dbReference>
<protein>
    <recommendedName>
        <fullName evidence="3 6">Flagellar basal-body rod protein FlgC</fullName>
    </recommendedName>
</protein>
<dbReference type="PANTHER" id="PTHR30435:SF29">
    <property type="entry name" value="FLAGELLAR BASAL-BODY ROD PROTEIN FLGC"/>
    <property type="match status" value="1"/>
</dbReference>
<dbReference type="PROSITE" id="PS00588">
    <property type="entry name" value="FLAGELLA_BB_ROD"/>
    <property type="match status" value="1"/>
</dbReference>
<evidence type="ECO:0000256" key="2">
    <source>
        <dbReference type="ARBA" id="ARBA00009677"/>
    </source>
</evidence>
<sequence length="139" mass="15376">MSSFKIFDVAGSGMNAQMLRLNLTASNLANVDSVSSSIEQTYKSRQPVFAAQFRNAFDRLHAVATGVKVLGVVESPEPLRMEYAPNHPMANKDGYIFKPNVDPVEELANMIAASRSYQNDIEVLNTAKEMMMQTLKMGQ</sequence>
<dbReference type="InterPro" id="IPR010930">
    <property type="entry name" value="Flg_bb/hook_C_dom"/>
</dbReference>
<gene>
    <name evidence="9" type="ORF">MIT9_P2512</name>
</gene>
<accession>A0AAU9CMK7</accession>
<organism evidence="9 10">
    <name type="scientific">Methylomarinovum caldicuralii</name>
    <dbReference type="NCBI Taxonomy" id="438856"/>
    <lineage>
        <taxon>Bacteria</taxon>
        <taxon>Pseudomonadati</taxon>
        <taxon>Pseudomonadota</taxon>
        <taxon>Gammaproteobacteria</taxon>
        <taxon>Methylococcales</taxon>
        <taxon>Methylothermaceae</taxon>
        <taxon>Methylomarinovum</taxon>
    </lineage>
</organism>
<dbReference type="InterPro" id="IPR006299">
    <property type="entry name" value="FlgC"/>
</dbReference>
<dbReference type="InterPro" id="IPR019776">
    <property type="entry name" value="Flagellar_basal_body_rod_CS"/>
</dbReference>
<dbReference type="KEGG" id="mcau:MIT9_P2512"/>
<keyword evidence="4 6" id="KW-0975">Bacterial flagellum</keyword>
<evidence type="ECO:0000259" key="7">
    <source>
        <dbReference type="Pfam" id="PF00460"/>
    </source>
</evidence>
<dbReference type="Pfam" id="PF00460">
    <property type="entry name" value="Flg_bb_rod"/>
    <property type="match status" value="1"/>
</dbReference>
<evidence type="ECO:0000313" key="10">
    <source>
        <dbReference type="Proteomes" id="UP001321825"/>
    </source>
</evidence>
<evidence type="ECO:0000256" key="3">
    <source>
        <dbReference type="ARBA" id="ARBA00017941"/>
    </source>
</evidence>
<reference evidence="10" key="1">
    <citation type="journal article" date="2024" name="Int. J. Syst. Evol. Microbiol.">
        <title>Methylomarinovum tepidoasis sp. nov., a moderately thermophilic methanotroph of the family Methylothermaceae isolated from a deep-sea hydrothermal field.</title>
        <authorList>
            <person name="Hirayama H."/>
            <person name="Takaki Y."/>
            <person name="Abe M."/>
            <person name="Miyazaki M."/>
            <person name="Uematsu K."/>
            <person name="Matsui Y."/>
            <person name="Takai K."/>
        </authorList>
    </citation>
    <scope>NUCLEOTIDE SEQUENCE [LARGE SCALE GENOMIC DNA]</scope>
    <source>
        <strain evidence="10">IT-9</strain>
    </source>
</reference>
<keyword evidence="10" id="KW-1185">Reference proteome</keyword>
<evidence type="ECO:0000256" key="1">
    <source>
        <dbReference type="ARBA" id="ARBA00004117"/>
    </source>
</evidence>
<keyword evidence="9" id="KW-0966">Cell projection</keyword>
<evidence type="ECO:0000256" key="5">
    <source>
        <dbReference type="ARBA" id="ARBA00025933"/>
    </source>
</evidence>
<feature type="domain" description="Flagellar basal body rod protein N-terminal" evidence="7">
    <location>
        <begin position="8"/>
        <end position="32"/>
    </location>
</feature>
<feature type="domain" description="Flagellar basal-body/hook protein C-terminal" evidence="8">
    <location>
        <begin position="94"/>
        <end position="136"/>
    </location>
</feature>
<dbReference type="AlphaFoldDB" id="A0AAU9CMK7"/>
<keyword evidence="9" id="KW-0282">Flagellum</keyword>
<proteinExistence type="inferred from homology"/>
<dbReference type="InterPro" id="IPR001444">
    <property type="entry name" value="Flag_bb_rod_N"/>
</dbReference>
<keyword evidence="9" id="KW-0969">Cilium</keyword>